<dbReference type="EMBL" id="SSHH01000002">
    <property type="protein sequence ID" value="TIX50217.1"/>
    <property type="molecule type" value="Genomic_DNA"/>
</dbReference>
<dbReference type="Gene3D" id="3.40.50.150">
    <property type="entry name" value="Vaccinia Virus protein VP39"/>
    <property type="match status" value="1"/>
</dbReference>
<accession>A0A4T3F0Z0</accession>
<keyword evidence="3" id="KW-0949">S-adenosyl-L-methionine</keyword>
<dbReference type="RefSeq" id="WP_136693237.1">
    <property type="nucleotide sequence ID" value="NZ_SSHH01000002.1"/>
</dbReference>
<dbReference type="PANTHER" id="PTHR43464">
    <property type="entry name" value="METHYLTRANSFERASE"/>
    <property type="match status" value="1"/>
</dbReference>
<dbReference type="InterPro" id="IPR013216">
    <property type="entry name" value="Methyltransf_11"/>
</dbReference>
<evidence type="ECO:0000259" key="4">
    <source>
        <dbReference type="Pfam" id="PF08241"/>
    </source>
</evidence>
<dbReference type="OrthoDB" id="9777830at2"/>
<evidence type="ECO:0000256" key="3">
    <source>
        <dbReference type="ARBA" id="ARBA00022691"/>
    </source>
</evidence>
<dbReference type="Proteomes" id="UP000309389">
    <property type="component" value="Unassembled WGS sequence"/>
</dbReference>
<dbReference type="GO" id="GO:0032259">
    <property type="term" value="P:methylation"/>
    <property type="evidence" value="ECO:0007669"/>
    <property type="project" value="UniProtKB-KW"/>
</dbReference>
<evidence type="ECO:0000313" key="6">
    <source>
        <dbReference type="Proteomes" id="UP000309389"/>
    </source>
</evidence>
<gene>
    <name evidence="5" type="ORF">E5222_07970</name>
</gene>
<organism evidence="5 6">
    <name type="scientific">Alteraurantiacibacter aquimixticola</name>
    <dbReference type="NCBI Taxonomy" id="2489173"/>
    <lineage>
        <taxon>Bacteria</taxon>
        <taxon>Pseudomonadati</taxon>
        <taxon>Pseudomonadota</taxon>
        <taxon>Alphaproteobacteria</taxon>
        <taxon>Sphingomonadales</taxon>
        <taxon>Erythrobacteraceae</taxon>
        <taxon>Alteraurantiacibacter</taxon>
    </lineage>
</organism>
<dbReference type="Pfam" id="PF08241">
    <property type="entry name" value="Methyltransf_11"/>
    <property type="match status" value="1"/>
</dbReference>
<protein>
    <submittedName>
        <fullName evidence="5">Class I SAM-dependent methyltransferase</fullName>
    </submittedName>
</protein>
<keyword evidence="2 5" id="KW-0808">Transferase</keyword>
<proteinExistence type="predicted"/>
<dbReference type="PANTHER" id="PTHR43464:SF19">
    <property type="entry name" value="UBIQUINONE BIOSYNTHESIS O-METHYLTRANSFERASE, MITOCHONDRIAL"/>
    <property type="match status" value="1"/>
</dbReference>
<reference evidence="5 6" key="1">
    <citation type="submission" date="2019-04" db="EMBL/GenBank/DDBJ databases">
        <title>Altererythrobacter aquimixticola sp. nov., isolated from sediment of junction between the ocean and a freshwater spring.</title>
        <authorList>
            <person name="Yoon J.-H."/>
        </authorList>
    </citation>
    <scope>NUCLEOTIDE SEQUENCE [LARGE SCALE GENOMIC DNA]</scope>
    <source>
        <strain evidence="5 6">SSKS-13</strain>
    </source>
</reference>
<dbReference type="SUPFAM" id="SSF53335">
    <property type="entry name" value="S-adenosyl-L-methionine-dependent methyltransferases"/>
    <property type="match status" value="1"/>
</dbReference>
<dbReference type="CDD" id="cd02440">
    <property type="entry name" value="AdoMet_MTases"/>
    <property type="match status" value="1"/>
</dbReference>
<dbReference type="InterPro" id="IPR029063">
    <property type="entry name" value="SAM-dependent_MTases_sf"/>
</dbReference>
<keyword evidence="1 5" id="KW-0489">Methyltransferase</keyword>
<keyword evidence="6" id="KW-1185">Reference proteome</keyword>
<dbReference type="GO" id="GO:0010420">
    <property type="term" value="F:polyprenyldihydroxybenzoate methyltransferase activity"/>
    <property type="evidence" value="ECO:0007669"/>
    <property type="project" value="TreeGrafter"/>
</dbReference>
<evidence type="ECO:0000256" key="2">
    <source>
        <dbReference type="ARBA" id="ARBA00022679"/>
    </source>
</evidence>
<feature type="domain" description="Methyltransferase type 11" evidence="4">
    <location>
        <begin position="46"/>
        <end position="137"/>
    </location>
</feature>
<dbReference type="AlphaFoldDB" id="A0A4T3F0Z0"/>
<name>A0A4T3F0Z0_9SPHN</name>
<evidence type="ECO:0000256" key="1">
    <source>
        <dbReference type="ARBA" id="ARBA00022603"/>
    </source>
</evidence>
<comment type="caution">
    <text evidence="5">The sequence shown here is derived from an EMBL/GenBank/DDBJ whole genome shotgun (WGS) entry which is preliminary data.</text>
</comment>
<sequence>MAGSDWDLSAQAWIASMGERGDWMREHVLDPAMTKRLSGRGYRKALDVGCGEGRLCRLLGSLGIASIGIDPTARLIEEAVKRDPGGQYQVGSAHDLPFDNASFDLVVSCFSLIDIADYKTAIGQMARVLAPGGVLVIANLNSFVTVPTQDEARERWVYGDDGRRAHFRFDHYLDEAVNHEEWAGIAITNYHRPLSAYMKALIGQGLQLTYFDEPEPVSGEPAKVEKYRRVPYALLMEWQKS</sequence>
<evidence type="ECO:0000313" key="5">
    <source>
        <dbReference type="EMBL" id="TIX50217.1"/>
    </source>
</evidence>